<protein>
    <submittedName>
        <fullName evidence="1">Uncharacterized protein</fullName>
    </submittedName>
</protein>
<accession>A0ACC1RAE6</accession>
<sequence>MCIPGCSTSALTTSNRGNTALACEPGDAPLYNGHGHLALDESLGFFCTSSLPQASAPMVLEPSVDGPNLTQHAAAFFSSTDSSPSQLPQFPVSTKAPFHPMPMPCPSAATKSVSIRMTELRLWHYFSSSAYQNAIFGSGSTTSALWLYDIPNLAISSESYLLDAILSVAAAHMQLHSPNDTGIATACRVYADSALRQYKNASFDGSLTGENAESYFFAAGLVTISTMAARASEKVDKKSNSTGSDESSHHISNGNYSAGASGEYTLPLNWFRRFQDVQSIVSQSWNNIFNSITAKKILQGTAEFKLIPSFTTTISGGSTNLPLSFFGHLLRDMGDECQPNSKSNQAYEHAVTILNWIHSHPLPLAVIVFPATISEHFLDLVIEKRPRALVILACFFALMKRAEPIWWLSNGTVRDEVMGIVNLFEPGSEWWRHLEWPIRIALQGDGTPISPAIWGSEYCGRRQMGENLVETLGCYFEALVSVLTVQSSIAF</sequence>
<dbReference type="EMBL" id="JANAKD010000001">
    <property type="protein sequence ID" value="KAJ3499842.1"/>
    <property type="molecule type" value="Genomic_DNA"/>
</dbReference>
<keyword evidence="2" id="KW-1185">Reference proteome</keyword>
<evidence type="ECO:0000313" key="2">
    <source>
        <dbReference type="Proteomes" id="UP001148737"/>
    </source>
</evidence>
<evidence type="ECO:0000313" key="1">
    <source>
        <dbReference type="EMBL" id="KAJ3499842.1"/>
    </source>
</evidence>
<dbReference type="Proteomes" id="UP001148737">
    <property type="component" value="Unassembled WGS sequence"/>
</dbReference>
<name>A0ACC1RAE6_9HYPO</name>
<organism evidence="1 2">
    <name type="scientific">Lecanicillium saksenae</name>
    <dbReference type="NCBI Taxonomy" id="468837"/>
    <lineage>
        <taxon>Eukaryota</taxon>
        <taxon>Fungi</taxon>
        <taxon>Dikarya</taxon>
        <taxon>Ascomycota</taxon>
        <taxon>Pezizomycotina</taxon>
        <taxon>Sordariomycetes</taxon>
        <taxon>Hypocreomycetidae</taxon>
        <taxon>Hypocreales</taxon>
        <taxon>Cordycipitaceae</taxon>
        <taxon>Lecanicillium</taxon>
    </lineage>
</organism>
<gene>
    <name evidence="1" type="ORF">NLG97_g32</name>
</gene>
<proteinExistence type="predicted"/>
<comment type="caution">
    <text evidence="1">The sequence shown here is derived from an EMBL/GenBank/DDBJ whole genome shotgun (WGS) entry which is preliminary data.</text>
</comment>
<reference evidence="1" key="1">
    <citation type="submission" date="2022-07" db="EMBL/GenBank/DDBJ databases">
        <title>Genome Sequence of Lecanicillium saksenae.</title>
        <authorList>
            <person name="Buettner E."/>
        </authorList>
    </citation>
    <scope>NUCLEOTIDE SEQUENCE</scope>
    <source>
        <strain evidence="1">VT-O1</strain>
    </source>
</reference>